<keyword evidence="5 7" id="KW-0808">Transferase</keyword>
<comment type="similarity">
    <text evidence="3 7">Belongs to the glycosyltransferase 1 family. Bacterial/plant glycogen synthase subfamily.</text>
</comment>
<feature type="domain" description="Starch synthase catalytic" evidence="9">
    <location>
        <begin position="9"/>
        <end position="249"/>
    </location>
</feature>
<dbReference type="GO" id="GO:0005978">
    <property type="term" value="P:glycogen biosynthetic process"/>
    <property type="evidence" value="ECO:0007669"/>
    <property type="project" value="UniProtKB-UniRule"/>
</dbReference>
<dbReference type="InterPro" id="IPR011835">
    <property type="entry name" value="GS/SS"/>
</dbReference>
<organism evidence="10 11">
    <name type="scientific">Aminithiophilus ramosus</name>
    <dbReference type="NCBI Taxonomy" id="3029084"/>
    <lineage>
        <taxon>Bacteria</taxon>
        <taxon>Thermotogati</taxon>
        <taxon>Synergistota</taxon>
        <taxon>Synergistia</taxon>
        <taxon>Synergistales</taxon>
        <taxon>Aminithiophilaceae</taxon>
        <taxon>Aminithiophilus</taxon>
    </lineage>
</organism>
<comment type="pathway">
    <text evidence="7">Glycan biosynthesis; glycogen biosynthesis.</text>
</comment>
<evidence type="ECO:0000313" key="10">
    <source>
        <dbReference type="EMBL" id="QTX31612.1"/>
    </source>
</evidence>
<dbReference type="AlphaFoldDB" id="A0A9Q7AKS2"/>
<dbReference type="InterPro" id="IPR013534">
    <property type="entry name" value="Starch_synth_cat_dom"/>
</dbReference>
<keyword evidence="6 7" id="KW-0320">Glycogen biosynthesis</keyword>
<dbReference type="RefSeq" id="WP_274372779.1">
    <property type="nucleotide sequence ID" value="NZ_CP072943.1"/>
</dbReference>
<evidence type="ECO:0000256" key="3">
    <source>
        <dbReference type="ARBA" id="ARBA00010281"/>
    </source>
</evidence>
<sequence length="488" mass="54488">MERFPRQPRVLHVATEMAPLSKVGGLGDVVGSLPKALRSLGIDVRVLTPAWPGVLDALRRRGAPLRRVREKIHVALRWQVFSSRLWKSEIDDIPLYLLDNEELFSDFHIYPESLTADTALPFALLSMAALELPRRESWRAQILHSHDWPTALLPVALRWHRHYRDVSDAYESVLTIHNLAHQGILSPSVLDEWGLDRRSFTLEGLEYYGQINVLKGALLSAGAVTTVSPSYAWEIQTEQGGMGLHGVLAANRDRLSGILNGLDLDTWDPSNDATLPSPFSADDLSGKRICRLRLLESLGWEDDERPLVCFIGRIVEQKGIDLLLPSLETLLESGSRLVIVGSGFSLFEKALQERASRLPGLAVHIGFSEERARLLYAGSDMLLMPSLFEPCGLSQLIALRYGTVPIVRATGGLADTVIDADGAPDGYGFLFSDYNPDELIAVFRRALRAYGDRTRWSGIQRRGMGRDFSWKASAQAYERLYRRLLALD</sequence>
<comment type="catalytic activity">
    <reaction evidence="1 7">
        <text>[(1-&gt;4)-alpha-D-glucosyl](n) + ADP-alpha-D-glucose = [(1-&gt;4)-alpha-D-glucosyl](n+1) + ADP + H(+)</text>
        <dbReference type="Rhea" id="RHEA:18189"/>
        <dbReference type="Rhea" id="RHEA-COMP:9584"/>
        <dbReference type="Rhea" id="RHEA-COMP:9587"/>
        <dbReference type="ChEBI" id="CHEBI:15378"/>
        <dbReference type="ChEBI" id="CHEBI:15444"/>
        <dbReference type="ChEBI" id="CHEBI:57498"/>
        <dbReference type="ChEBI" id="CHEBI:456216"/>
        <dbReference type="EC" id="2.4.1.21"/>
    </reaction>
</comment>
<feature type="binding site" evidence="7">
    <location>
        <position position="22"/>
    </location>
    <ligand>
        <name>ADP-alpha-D-glucose</name>
        <dbReference type="ChEBI" id="CHEBI:57498"/>
    </ligand>
</feature>
<dbReference type="Pfam" id="PF00534">
    <property type="entry name" value="Glycos_transf_1"/>
    <property type="match status" value="1"/>
</dbReference>
<comment type="function">
    <text evidence="2 7">Synthesizes alpha-1,4-glucan chains using ADP-glucose.</text>
</comment>
<protein>
    <recommendedName>
        <fullName evidence="7">Glycogen synthase</fullName>
        <ecNumber evidence="7">2.4.1.21</ecNumber>
    </recommendedName>
    <alternativeName>
        <fullName evidence="7">Starch [bacterial glycogen] synthase</fullName>
    </alternativeName>
</protein>
<dbReference type="NCBIfam" id="TIGR02095">
    <property type="entry name" value="glgA"/>
    <property type="match status" value="1"/>
</dbReference>
<dbReference type="PANTHER" id="PTHR45825">
    <property type="entry name" value="GRANULE-BOUND STARCH SYNTHASE 1, CHLOROPLASTIC/AMYLOPLASTIC"/>
    <property type="match status" value="1"/>
</dbReference>
<dbReference type="PANTHER" id="PTHR45825:SF11">
    <property type="entry name" value="ALPHA AMYLASE DOMAIN-CONTAINING PROTEIN"/>
    <property type="match status" value="1"/>
</dbReference>
<dbReference type="HAMAP" id="MF_00484">
    <property type="entry name" value="Glycogen_synth"/>
    <property type="match status" value="1"/>
</dbReference>
<evidence type="ECO:0000313" key="11">
    <source>
        <dbReference type="Proteomes" id="UP000671879"/>
    </source>
</evidence>
<evidence type="ECO:0000256" key="1">
    <source>
        <dbReference type="ARBA" id="ARBA00001478"/>
    </source>
</evidence>
<dbReference type="GO" id="GO:0009011">
    <property type="term" value="F:alpha-1,4-glucan glucosyltransferase (ADP-glucose donor) activity"/>
    <property type="evidence" value="ECO:0007669"/>
    <property type="project" value="UniProtKB-UniRule"/>
</dbReference>
<gene>
    <name evidence="7 10" type="primary">glgA</name>
    <name evidence="10" type="ORF">KAR29_09590</name>
</gene>
<evidence type="ECO:0000256" key="7">
    <source>
        <dbReference type="HAMAP-Rule" id="MF_00484"/>
    </source>
</evidence>
<evidence type="ECO:0000256" key="6">
    <source>
        <dbReference type="ARBA" id="ARBA00023056"/>
    </source>
</evidence>
<feature type="domain" description="Glycosyl transferase family 1" evidence="8">
    <location>
        <begin position="302"/>
        <end position="457"/>
    </location>
</feature>
<dbReference type="CDD" id="cd03791">
    <property type="entry name" value="GT5_Glycogen_synthase_DULL1-like"/>
    <property type="match status" value="1"/>
</dbReference>
<evidence type="ECO:0000259" key="8">
    <source>
        <dbReference type="Pfam" id="PF00534"/>
    </source>
</evidence>
<dbReference type="EMBL" id="CP072943">
    <property type="protein sequence ID" value="QTX31612.1"/>
    <property type="molecule type" value="Genomic_DNA"/>
</dbReference>
<dbReference type="InterPro" id="IPR001296">
    <property type="entry name" value="Glyco_trans_1"/>
</dbReference>
<dbReference type="GO" id="GO:0004373">
    <property type="term" value="F:alpha-1,4-glucan glucosyltransferase (UDP-glucose donor) activity"/>
    <property type="evidence" value="ECO:0007669"/>
    <property type="project" value="InterPro"/>
</dbReference>
<evidence type="ECO:0000259" key="9">
    <source>
        <dbReference type="Pfam" id="PF08323"/>
    </source>
</evidence>
<name>A0A9Q7AKS2_9BACT</name>
<dbReference type="Gene3D" id="3.40.50.2000">
    <property type="entry name" value="Glycogen Phosphorylase B"/>
    <property type="match status" value="2"/>
</dbReference>
<dbReference type="Pfam" id="PF08323">
    <property type="entry name" value="Glyco_transf_5"/>
    <property type="match status" value="1"/>
</dbReference>
<evidence type="ECO:0000256" key="5">
    <source>
        <dbReference type="ARBA" id="ARBA00022679"/>
    </source>
</evidence>
<evidence type="ECO:0000256" key="2">
    <source>
        <dbReference type="ARBA" id="ARBA00002764"/>
    </source>
</evidence>
<dbReference type="KEGG" id="aram:KAR29_09590"/>
<keyword evidence="4 7" id="KW-0328">Glycosyltransferase</keyword>
<evidence type="ECO:0000256" key="4">
    <source>
        <dbReference type="ARBA" id="ARBA00022676"/>
    </source>
</evidence>
<dbReference type="SUPFAM" id="SSF53756">
    <property type="entry name" value="UDP-Glycosyltransferase/glycogen phosphorylase"/>
    <property type="match status" value="1"/>
</dbReference>
<dbReference type="Proteomes" id="UP000671879">
    <property type="component" value="Chromosome"/>
</dbReference>
<dbReference type="NCBIfam" id="NF001899">
    <property type="entry name" value="PRK00654.1-2"/>
    <property type="match status" value="1"/>
</dbReference>
<reference evidence="11" key="1">
    <citation type="submission" date="2021-04" db="EMBL/GenBank/DDBJ databases">
        <title>A novel Synergistetes isolate from a pyrite-forming mixed culture.</title>
        <authorList>
            <person name="Bunk B."/>
            <person name="Sproer C."/>
            <person name="Spring S."/>
            <person name="Pester M."/>
        </authorList>
    </citation>
    <scope>NUCLEOTIDE SEQUENCE [LARGE SCALE GENOMIC DNA]</scope>
    <source>
        <strain evidence="11">J.5.4.2-T.3.5.2</strain>
    </source>
</reference>
<proteinExistence type="inferred from homology"/>
<keyword evidence="11" id="KW-1185">Reference proteome</keyword>
<accession>A0A9Q7AKS2</accession>
<dbReference type="EC" id="2.4.1.21" evidence="7"/>